<feature type="transmembrane region" description="Helical" evidence="1">
    <location>
        <begin position="65"/>
        <end position="84"/>
    </location>
</feature>
<feature type="transmembrane region" description="Helical" evidence="1">
    <location>
        <begin position="39"/>
        <end position="56"/>
    </location>
</feature>
<evidence type="ECO:0000313" key="2">
    <source>
        <dbReference type="EMBL" id="SMF89764.1"/>
    </source>
</evidence>
<dbReference type="Proteomes" id="UP000192940">
    <property type="component" value="Chromosome I"/>
</dbReference>
<evidence type="ECO:0000256" key="1">
    <source>
        <dbReference type="SAM" id="Phobius"/>
    </source>
</evidence>
<proteinExistence type="predicted"/>
<dbReference type="RefSeq" id="WP_208915481.1">
    <property type="nucleotide sequence ID" value="NZ_LT840184.1"/>
</dbReference>
<organism evidence="2 3">
    <name type="scientific">Paenibacillus uliginis N3/975</name>
    <dbReference type="NCBI Taxonomy" id="1313296"/>
    <lineage>
        <taxon>Bacteria</taxon>
        <taxon>Bacillati</taxon>
        <taxon>Bacillota</taxon>
        <taxon>Bacilli</taxon>
        <taxon>Bacillales</taxon>
        <taxon>Paenibacillaceae</taxon>
        <taxon>Paenibacillus</taxon>
    </lineage>
</organism>
<keyword evidence="1" id="KW-0812">Transmembrane</keyword>
<keyword evidence="1" id="KW-0472">Membrane</keyword>
<accession>A0A1X7HN74</accession>
<keyword evidence="1" id="KW-1133">Transmembrane helix</keyword>
<keyword evidence="3" id="KW-1185">Reference proteome</keyword>
<gene>
    <name evidence="2" type="ORF">SAMN05661091_4768</name>
</gene>
<evidence type="ECO:0000313" key="3">
    <source>
        <dbReference type="Proteomes" id="UP000192940"/>
    </source>
</evidence>
<reference evidence="2 3" key="1">
    <citation type="submission" date="2017-04" db="EMBL/GenBank/DDBJ databases">
        <authorList>
            <person name="Afonso C.L."/>
            <person name="Miller P.J."/>
            <person name="Scott M.A."/>
            <person name="Spackman E."/>
            <person name="Goraichik I."/>
            <person name="Dimitrov K.M."/>
            <person name="Suarez D.L."/>
            <person name="Swayne D.E."/>
        </authorList>
    </citation>
    <scope>NUCLEOTIDE SEQUENCE [LARGE SCALE GENOMIC DNA]</scope>
    <source>
        <strain evidence="2 3">N3/975</strain>
    </source>
</reference>
<dbReference type="AlphaFoldDB" id="A0A1X7HN74"/>
<protein>
    <submittedName>
        <fullName evidence="2">Uncharacterized protein</fullName>
    </submittedName>
</protein>
<dbReference type="EMBL" id="LT840184">
    <property type="protein sequence ID" value="SMF89764.1"/>
    <property type="molecule type" value="Genomic_DNA"/>
</dbReference>
<name>A0A1X7HN74_9BACL</name>
<sequence>MKPKNDRMRIKLRIPLFILTLGLSIPVSKLIHILAPESWLKQLAYPLLVILLIYLFEKTRLSDKVVHVAFGIAIVICGLGIEMLTEPEDYWWLQNYIS</sequence>